<dbReference type="PANTHER" id="PTHR10465">
    <property type="entry name" value="TRANSMEMBRANE GTPASE FZO1"/>
    <property type="match status" value="1"/>
</dbReference>
<evidence type="ECO:0000256" key="7">
    <source>
        <dbReference type="SAM" id="Coils"/>
    </source>
</evidence>
<keyword evidence="6 9" id="KW-0472">Membrane</keyword>
<dbReference type="CDD" id="cd09912">
    <property type="entry name" value="DLP_2"/>
    <property type="match status" value="1"/>
</dbReference>
<evidence type="ECO:0000256" key="4">
    <source>
        <dbReference type="ARBA" id="ARBA00023054"/>
    </source>
</evidence>
<evidence type="ECO:0000313" key="12">
    <source>
        <dbReference type="Proteomes" id="UP000000268"/>
    </source>
</evidence>
<dbReference type="GO" id="GO:0016020">
    <property type="term" value="C:membrane"/>
    <property type="evidence" value="ECO:0007669"/>
    <property type="project" value="UniProtKB-SubCell"/>
</dbReference>
<sequence length="682" mass="77431">MSAASLAQLDQAQHSRQKAANHLEAMAETLSAAEKEGSTASGELSLATQVESLRNVAGNLKQGIFRLVVLGDLKRGKSTLLNSLLGERLLPSDVNPCTAVLTVLKYGPQKQVTIHHLDDTAPEKIALEDFKQIYTIDPEEAKALASKDQAAFPNVSHAEIEYPIPLLQQGLELIDTPGLNDTEARNQLVFNFLQDCHAVLFVMDATQPCTLDERRYLQNTLKDRGIPIFFLINAWDKVQSNLIDPDDREALTSAEARLREVFRTHLADYCPDQYDQRVFEVSGLKALRSQLQNAPEALAQSGVPVFLDSLFDFLANDRIQAELDYALQKAQMTHKQVWAAVSRRLPLLDEDLDQLKQKLASVQTDFEQLQAIRDDFQTKIRQTRDQESQAIADSFKTYILKLEATFDEDFVAAQPDLDFLEFLDKNNRAMFYTSFKRAFERYMNDRLAAWEFIAKQDISRAFSELNEAADEYRVAYEQVVEVMNDKLLGNRFYAAGHRYNPKEVQIWTDILKDAFEAMPDNMNGAVGQFNMFWQGVLQSALAYVVIVIALQIIGLVFSSLFLNVFAVLLVGAGVFVGQAEYVRQEFLNATRKEFAKYLPQIAEEQWQPIHQAVQRCFDTYEIEVIERINQDIASRQGELNNLIAQKESHSIQVEQESQRLQTLETSLGEMVQKMEEDCQLKD</sequence>
<dbReference type="STRING" id="329726.AM1_1263"/>
<protein>
    <submittedName>
        <fullName evidence="11">Bacterial dynamin-like protein</fullName>
    </submittedName>
</protein>
<proteinExistence type="predicted"/>
<keyword evidence="12" id="KW-1185">Reference proteome</keyword>
<feature type="domain" description="Dynamin-type G" evidence="10">
    <location>
        <begin position="61"/>
        <end position="323"/>
    </location>
</feature>
<dbReference type="InterPro" id="IPR045063">
    <property type="entry name" value="Dynamin_N"/>
</dbReference>
<organism evidence="11 12">
    <name type="scientific">Acaryochloris marina (strain MBIC 11017)</name>
    <dbReference type="NCBI Taxonomy" id="329726"/>
    <lineage>
        <taxon>Bacteria</taxon>
        <taxon>Bacillati</taxon>
        <taxon>Cyanobacteriota</taxon>
        <taxon>Cyanophyceae</taxon>
        <taxon>Acaryochloridales</taxon>
        <taxon>Acaryochloridaceae</taxon>
        <taxon>Acaryochloris</taxon>
    </lineage>
</organism>
<feature type="transmembrane region" description="Helical" evidence="9">
    <location>
        <begin position="540"/>
        <end position="558"/>
    </location>
</feature>
<comment type="subcellular location">
    <subcellularLocation>
        <location evidence="1">Membrane</location>
    </subcellularLocation>
</comment>
<dbReference type="Pfam" id="PF00350">
    <property type="entry name" value="Dynamin_N"/>
    <property type="match status" value="1"/>
</dbReference>
<dbReference type="HOGENOM" id="CLU_025039_0_0_3"/>
<dbReference type="eggNOG" id="COG0699">
    <property type="taxonomic scope" value="Bacteria"/>
</dbReference>
<evidence type="ECO:0000256" key="8">
    <source>
        <dbReference type="SAM" id="MobiDB-lite"/>
    </source>
</evidence>
<keyword evidence="9" id="KW-1133">Transmembrane helix</keyword>
<evidence type="ECO:0000256" key="2">
    <source>
        <dbReference type="ARBA" id="ARBA00022741"/>
    </source>
</evidence>
<dbReference type="KEGG" id="amr:AM1_1263"/>
<dbReference type="InterPro" id="IPR027417">
    <property type="entry name" value="P-loop_NTPase"/>
</dbReference>
<dbReference type="SUPFAM" id="SSF52540">
    <property type="entry name" value="P-loop containing nucleoside triphosphate hydrolases"/>
    <property type="match status" value="1"/>
</dbReference>
<dbReference type="InterPro" id="IPR030381">
    <property type="entry name" value="G_DYNAMIN_dom"/>
</dbReference>
<feature type="compositionally biased region" description="Low complexity" evidence="8">
    <location>
        <begin position="1"/>
        <end position="12"/>
    </location>
</feature>
<dbReference type="GO" id="GO:0005525">
    <property type="term" value="F:GTP binding"/>
    <property type="evidence" value="ECO:0007669"/>
    <property type="project" value="UniProtKB-KW"/>
</dbReference>
<keyword evidence="2" id="KW-0547">Nucleotide-binding</keyword>
<keyword evidence="4 7" id="KW-0175">Coiled coil</keyword>
<name>B0C440_ACAM1</name>
<dbReference type="PROSITE" id="PS51718">
    <property type="entry name" value="G_DYNAMIN_2"/>
    <property type="match status" value="1"/>
</dbReference>
<gene>
    <name evidence="11" type="ordered locus">AM1_1263</name>
</gene>
<evidence type="ECO:0000256" key="5">
    <source>
        <dbReference type="ARBA" id="ARBA00023134"/>
    </source>
</evidence>
<reference evidence="11 12" key="1">
    <citation type="journal article" date="2008" name="Proc. Natl. Acad. Sci. U.S.A.">
        <title>Niche adaptation and genome expansion in the chlorophyll d-producing cyanobacterium Acaryochloris marina.</title>
        <authorList>
            <person name="Swingley W.D."/>
            <person name="Chen M."/>
            <person name="Cheung P.C."/>
            <person name="Conrad A.L."/>
            <person name="Dejesa L.C."/>
            <person name="Hao J."/>
            <person name="Honchak B.M."/>
            <person name="Karbach L.E."/>
            <person name="Kurdoglu A."/>
            <person name="Lahiri S."/>
            <person name="Mastrian S.D."/>
            <person name="Miyashita H."/>
            <person name="Page L."/>
            <person name="Ramakrishna P."/>
            <person name="Satoh S."/>
            <person name="Sattley W.M."/>
            <person name="Shimada Y."/>
            <person name="Taylor H.L."/>
            <person name="Tomo T."/>
            <person name="Tsuchiya T."/>
            <person name="Wang Z.T."/>
            <person name="Raymond J."/>
            <person name="Mimuro M."/>
            <person name="Blankenship R.E."/>
            <person name="Touchman J.W."/>
        </authorList>
    </citation>
    <scope>NUCLEOTIDE SEQUENCE [LARGE SCALE GENOMIC DNA]</scope>
    <source>
        <strain evidence="12">MBIC 11017</strain>
    </source>
</reference>
<dbReference type="InterPro" id="IPR027094">
    <property type="entry name" value="Mitofusin_fam"/>
</dbReference>
<dbReference type="GO" id="GO:0003924">
    <property type="term" value="F:GTPase activity"/>
    <property type="evidence" value="ECO:0007669"/>
    <property type="project" value="InterPro"/>
</dbReference>
<dbReference type="Gene3D" id="3.40.50.300">
    <property type="entry name" value="P-loop containing nucleotide triphosphate hydrolases"/>
    <property type="match status" value="1"/>
</dbReference>
<feature type="region of interest" description="Disordered" evidence="8">
    <location>
        <begin position="1"/>
        <end position="21"/>
    </location>
</feature>
<accession>B0C440</accession>
<keyword evidence="5" id="KW-0342">GTP-binding</keyword>
<dbReference type="InterPro" id="IPR049399">
    <property type="entry name" value="BDLP-like_hel"/>
</dbReference>
<dbReference type="EMBL" id="CP000828">
    <property type="protein sequence ID" value="ABW26300.1"/>
    <property type="molecule type" value="Genomic_DNA"/>
</dbReference>
<keyword evidence="3" id="KW-0378">Hydrolase</keyword>
<dbReference type="AlphaFoldDB" id="B0C440"/>
<dbReference type="Proteomes" id="UP000000268">
    <property type="component" value="Chromosome"/>
</dbReference>
<evidence type="ECO:0000259" key="10">
    <source>
        <dbReference type="PROSITE" id="PS51718"/>
    </source>
</evidence>
<evidence type="ECO:0000256" key="6">
    <source>
        <dbReference type="ARBA" id="ARBA00023136"/>
    </source>
</evidence>
<evidence type="ECO:0000256" key="3">
    <source>
        <dbReference type="ARBA" id="ARBA00022801"/>
    </source>
</evidence>
<evidence type="ECO:0000313" key="11">
    <source>
        <dbReference type="EMBL" id="ABW26300.1"/>
    </source>
</evidence>
<dbReference type="PANTHER" id="PTHR10465:SF0">
    <property type="entry name" value="SARCALUMENIN"/>
    <property type="match status" value="1"/>
</dbReference>
<dbReference type="Pfam" id="PF21808">
    <property type="entry name" value="Dynamin-like_hel_bact"/>
    <property type="match status" value="1"/>
</dbReference>
<evidence type="ECO:0000256" key="9">
    <source>
        <dbReference type="SAM" id="Phobius"/>
    </source>
</evidence>
<feature type="transmembrane region" description="Helical" evidence="9">
    <location>
        <begin position="564"/>
        <end position="582"/>
    </location>
</feature>
<evidence type="ECO:0000256" key="1">
    <source>
        <dbReference type="ARBA" id="ARBA00004370"/>
    </source>
</evidence>
<feature type="coiled-coil region" evidence="7">
    <location>
        <begin position="625"/>
        <end position="659"/>
    </location>
</feature>
<feature type="coiled-coil region" evidence="7">
    <location>
        <begin position="345"/>
        <end position="386"/>
    </location>
</feature>
<keyword evidence="9" id="KW-0812">Transmembrane</keyword>